<dbReference type="InterPro" id="IPR002347">
    <property type="entry name" value="SDR_fam"/>
</dbReference>
<evidence type="ECO:0000313" key="4">
    <source>
        <dbReference type="Proteomes" id="UP000245790"/>
    </source>
</evidence>
<comment type="similarity">
    <text evidence="1">Belongs to the short-chain dehydrogenases/reductases (SDR) family.</text>
</comment>
<comment type="caution">
    <text evidence="3">The sequence shown here is derived from an EMBL/GenBank/DDBJ whole genome shotgun (WGS) entry which is preliminary data.</text>
</comment>
<dbReference type="OrthoDB" id="9814396at2"/>
<dbReference type="Gene3D" id="3.40.50.720">
    <property type="entry name" value="NAD(P)-binding Rossmann-like Domain"/>
    <property type="match status" value="1"/>
</dbReference>
<keyword evidence="2" id="KW-0560">Oxidoreductase</keyword>
<dbReference type="Proteomes" id="UP000245790">
    <property type="component" value="Unassembled WGS sequence"/>
</dbReference>
<proteinExistence type="inferred from homology"/>
<reference evidence="3 4" key="1">
    <citation type="submission" date="2018-05" db="EMBL/GenBank/DDBJ databases">
        <title>Genomic Encyclopedia of Type Strains, Phase IV (KMG-IV): sequencing the most valuable type-strain genomes for metagenomic binning, comparative biology and taxonomic classification.</title>
        <authorList>
            <person name="Goeker M."/>
        </authorList>
    </citation>
    <scope>NUCLEOTIDE SEQUENCE [LARGE SCALE GENOMIC DNA]</scope>
    <source>
        <strain evidence="3 4">DSM 25350</strain>
    </source>
</reference>
<evidence type="ECO:0000313" key="3">
    <source>
        <dbReference type="EMBL" id="PWK51847.1"/>
    </source>
</evidence>
<dbReference type="SUPFAM" id="SSF51735">
    <property type="entry name" value="NAD(P)-binding Rossmann-fold domains"/>
    <property type="match status" value="1"/>
</dbReference>
<gene>
    <name evidence="3" type="ORF">C8D97_105163</name>
</gene>
<dbReference type="Pfam" id="PF13561">
    <property type="entry name" value="adh_short_C2"/>
    <property type="match status" value="1"/>
</dbReference>
<dbReference type="PRINTS" id="PR00081">
    <property type="entry name" value="GDHRDH"/>
</dbReference>
<name>A0A316GBG7_9GAMM</name>
<dbReference type="RefSeq" id="WP_109763236.1">
    <property type="nucleotide sequence ID" value="NZ_QGGU01000005.1"/>
</dbReference>
<evidence type="ECO:0000256" key="2">
    <source>
        <dbReference type="ARBA" id="ARBA00023002"/>
    </source>
</evidence>
<dbReference type="GO" id="GO:0016491">
    <property type="term" value="F:oxidoreductase activity"/>
    <property type="evidence" value="ECO:0007669"/>
    <property type="project" value="UniProtKB-KW"/>
</dbReference>
<dbReference type="PRINTS" id="PR00080">
    <property type="entry name" value="SDRFAMILY"/>
</dbReference>
<dbReference type="PANTHER" id="PTHR43639">
    <property type="entry name" value="OXIDOREDUCTASE, SHORT-CHAIN DEHYDROGENASE/REDUCTASE FAMILY (AFU_ORTHOLOGUE AFUA_5G02870)"/>
    <property type="match status" value="1"/>
</dbReference>
<dbReference type="InterPro" id="IPR036291">
    <property type="entry name" value="NAD(P)-bd_dom_sf"/>
</dbReference>
<sequence length="246" mass="26174">MNTLKGKVALITGGSRGMGAAIAKRFAIEGADVAFTYLNSRVASQEVEAEIRNTGSSVLAIKADNASVESIQKAVDKVVTEFGRIDILVNNAGLFEVSTFEEIKLEQFQKNLNVNVQAVFMASQFASKHMKEGGRIISIGSNLAEYTKMQGLTLYSLTKSALIGFTKGLARDLGPRGITVNIVHPGSTNTDMNPADGEFSDAQRSVMCIPKYSEPKDIAALVTWIAGDESRSITGTGFTIDGGANA</sequence>
<evidence type="ECO:0000256" key="1">
    <source>
        <dbReference type="ARBA" id="ARBA00006484"/>
    </source>
</evidence>
<organism evidence="3 4">
    <name type="scientific">Pleionea mediterranea</name>
    <dbReference type="NCBI Taxonomy" id="523701"/>
    <lineage>
        <taxon>Bacteria</taxon>
        <taxon>Pseudomonadati</taxon>
        <taxon>Pseudomonadota</taxon>
        <taxon>Gammaproteobacteria</taxon>
        <taxon>Oceanospirillales</taxon>
        <taxon>Pleioneaceae</taxon>
        <taxon>Pleionea</taxon>
    </lineage>
</organism>
<accession>A0A316GBG7</accession>
<dbReference type="AlphaFoldDB" id="A0A316GBG7"/>
<dbReference type="FunFam" id="3.40.50.720:FF:000084">
    <property type="entry name" value="Short-chain dehydrogenase reductase"/>
    <property type="match status" value="1"/>
</dbReference>
<keyword evidence="4" id="KW-1185">Reference proteome</keyword>
<dbReference type="EMBL" id="QGGU01000005">
    <property type="protein sequence ID" value="PWK51847.1"/>
    <property type="molecule type" value="Genomic_DNA"/>
</dbReference>
<dbReference type="PANTHER" id="PTHR43639:SF1">
    <property type="entry name" value="SHORT-CHAIN DEHYDROGENASE_REDUCTASE FAMILY PROTEIN"/>
    <property type="match status" value="1"/>
</dbReference>
<protein>
    <submittedName>
        <fullName evidence="3">NAD(P)-dependent dehydrogenase (Short-subunit alcohol dehydrogenase family)</fullName>
    </submittedName>
</protein>